<name>A0A813RKR4_9BILA</name>
<dbReference type="Proteomes" id="UP000663879">
    <property type="component" value="Unassembled WGS sequence"/>
</dbReference>
<evidence type="ECO:0000313" key="2">
    <source>
        <dbReference type="Proteomes" id="UP000663879"/>
    </source>
</evidence>
<evidence type="ECO:0000313" key="1">
    <source>
        <dbReference type="EMBL" id="CAF0783789.1"/>
    </source>
</evidence>
<sequence>MSKPNRFFGPSENFKYVLMATNIDEKDNKFYYFYLPFCAEAWKKLGFKTVILLISTKEVDLENLKIDNQPAMKTIEYLKKLDCKLIVIKSDKNYGKITSMVSRLFAGAITELNDEDYIMTSDSDLIPISKSYYNTESHDAITVWNAFCCGSYQLKNKNYEMYPMGHIGMKKKHWREVMNFNKETKINSESVRILVGDNMGNHLFKEDDKIARGDPTWFADQTILSKQISIYVNELNRTELIKKKFTGIRYDRIYSDSELIKLANDSYDQLTDFHAFHSDFSEKWPIMENLFKRLFDNITFNSLLGYFKDFKNS</sequence>
<proteinExistence type="predicted"/>
<dbReference type="AlphaFoldDB" id="A0A813RKR4"/>
<comment type="caution">
    <text evidence="1">The sequence shown here is derived from an EMBL/GenBank/DDBJ whole genome shotgun (WGS) entry which is preliminary data.</text>
</comment>
<dbReference type="EMBL" id="CAJNOC010000621">
    <property type="protein sequence ID" value="CAF0783789.1"/>
    <property type="molecule type" value="Genomic_DNA"/>
</dbReference>
<protein>
    <submittedName>
        <fullName evidence="1">Uncharacterized protein</fullName>
    </submittedName>
</protein>
<dbReference type="OrthoDB" id="10001438at2759"/>
<gene>
    <name evidence="1" type="ORF">OXX778_LOCUS5602</name>
</gene>
<reference evidence="1" key="1">
    <citation type="submission" date="2021-02" db="EMBL/GenBank/DDBJ databases">
        <authorList>
            <person name="Nowell W R."/>
        </authorList>
    </citation>
    <scope>NUCLEOTIDE SEQUENCE</scope>
    <source>
        <strain evidence="1">Ploen Becks lab</strain>
    </source>
</reference>
<keyword evidence="2" id="KW-1185">Reference proteome</keyword>
<organism evidence="1 2">
    <name type="scientific">Brachionus calyciflorus</name>
    <dbReference type="NCBI Taxonomy" id="104777"/>
    <lineage>
        <taxon>Eukaryota</taxon>
        <taxon>Metazoa</taxon>
        <taxon>Spiralia</taxon>
        <taxon>Gnathifera</taxon>
        <taxon>Rotifera</taxon>
        <taxon>Eurotatoria</taxon>
        <taxon>Monogononta</taxon>
        <taxon>Pseudotrocha</taxon>
        <taxon>Ploima</taxon>
        <taxon>Brachionidae</taxon>
        <taxon>Brachionus</taxon>
    </lineage>
</organism>
<accession>A0A813RKR4</accession>